<dbReference type="GO" id="GO:0005886">
    <property type="term" value="C:plasma membrane"/>
    <property type="evidence" value="ECO:0007669"/>
    <property type="project" value="TreeGrafter"/>
</dbReference>
<dbReference type="InterPro" id="IPR039672">
    <property type="entry name" value="MFS_2"/>
</dbReference>
<dbReference type="Pfam" id="PF13347">
    <property type="entry name" value="MFS_2"/>
    <property type="match status" value="1"/>
</dbReference>
<dbReference type="GO" id="GO:0006814">
    <property type="term" value="P:sodium ion transport"/>
    <property type="evidence" value="ECO:0007669"/>
    <property type="project" value="InterPro"/>
</dbReference>
<dbReference type="PANTHER" id="PTHR11328:SF24">
    <property type="entry name" value="MAJOR FACILITATOR SUPERFAMILY (MFS) PROFILE DOMAIN-CONTAINING PROTEIN"/>
    <property type="match status" value="1"/>
</dbReference>
<dbReference type="PANTHER" id="PTHR11328">
    <property type="entry name" value="MAJOR FACILITATOR SUPERFAMILY DOMAIN-CONTAINING PROTEIN"/>
    <property type="match status" value="1"/>
</dbReference>
<feature type="transmembrane region" description="Helical" evidence="1">
    <location>
        <begin position="70"/>
        <end position="89"/>
    </location>
</feature>
<dbReference type="Gene3D" id="1.20.1250.20">
    <property type="entry name" value="MFS general substrate transporter like domains"/>
    <property type="match status" value="2"/>
</dbReference>
<protein>
    <submittedName>
        <fullName evidence="2">Melibiose carrier protein</fullName>
    </submittedName>
</protein>
<feature type="transmembrane region" description="Helical" evidence="1">
    <location>
        <begin position="110"/>
        <end position="130"/>
    </location>
</feature>
<evidence type="ECO:0000313" key="2">
    <source>
        <dbReference type="EMBL" id="AIZ15680.1"/>
    </source>
</evidence>
<dbReference type="GO" id="GO:0008643">
    <property type="term" value="P:carbohydrate transport"/>
    <property type="evidence" value="ECO:0007669"/>
    <property type="project" value="InterPro"/>
</dbReference>
<organism evidence="2 3">
    <name type="scientific">Bifidobacterium pseudolongum PV8-2</name>
    <dbReference type="NCBI Taxonomy" id="1447715"/>
    <lineage>
        <taxon>Bacteria</taxon>
        <taxon>Bacillati</taxon>
        <taxon>Actinomycetota</taxon>
        <taxon>Actinomycetes</taxon>
        <taxon>Bifidobacteriales</taxon>
        <taxon>Bifidobacteriaceae</taxon>
        <taxon>Bifidobacterium</taxon>
    </lineage>
</organism>
<evidence type="ECO:0000256" key="1">
    <source>
        <dbReference type="SAM" id="Phobius"/>
    </source>
</evidence>
<keyword evidence="1" id="KW-1133">Transmembrane helix</keyword>
<dbReference type="NCBIfam" id="TIGR00792">
    <property type="entry name" value="gph"/>
    <property type="match status" value="1"/>
</dbReference>
<name>A0A0A7I8V7_9BIFI</name>
<dbReference type="Proteomes" id="UP000030636">
    <property type="component" value="Chromosome"/>
</dbReference>
<proteinExistence type="predicted"/>
<feature type="transmembrane region" description="Helical" evidence="1">
    <location>
        <begin position="176"/>
        <end position="198"/>
    </location>
</feature>
<feature type="transmembrane region" description="Helical" evidence="1">
    <location>
        <begin position="36"/>
        <end position="58"/>
    </location>
</feature>
<dbReference type="KEGG" id="bpsp:AH67_00970"/>
<evidence type="ECO:0000313" key="3">
    <source>
        <dbReference type="Proteomes" id="UP000030636"/>
    </source>
</evidence>
<feature type="transmembrane region" description="Helical" evidence="1">
    <location>
        <begin position="210"/>
        <end position="228"/>
    </location>
</feature>
<dbReference type="InterPro" id="IPR036259">
    <property type="entry name" value="MFS_trans_sf"/>
</dbReference>
<feature type="transmembrane region" description="Helical" evidence="1">
    <location>
        <begin position="262"/>
        <end position="283"/>
    </location>
</feature>
<dbReference type="InterPro" id="IPR001927">
    <property type="entry name" value="Na/Gal_symport"/>
</dbReference>
<feature type="transmembrane region" description="Helical" evidence="1">
    <location>
        <begin position="327"/>
        <end position="345"/>
    </location>
</feature>
<feature type="transmembrane region" description="Helical" evidence="1">
    <location>
        <begin position="295"/>
        <end position="315"/>
    </location>
</feature>
<keyword evidence="3" id="KW-1185">Reference proteome</keyword>
<dbReference type="SUPFAM" id="SSF103473">
    <property type="entry name" value="MFS general substrate transporter"/>
    <property type="match status" value="1"/>
</dbReference>
<feature type="transmembrane region" description="Helical" evidence="1">
    <location>
        <begin position="351"/>
        <end position="375"/>
    </location>
</feature>
<gene>
    <name evidence="2" type="ORF">AH67_00970</name>
</gene>
<feature type="transmembrane region" description="Helical" evidence="1">
    <location>
        <begin position="136"/>
        <end position="155"/>
    </location>
</feature>
<feature type="transmembrane region" description="Helical" evidence="1">
    <location>
        <begin position="442"/>
        <end position="463"/>
    </location>
</feature>
<dbReference type="OrthoDB" id="181905at2"/>
<dbReference type="GO" id="GO:0015293">
    <property type="term" value="F:symporter activity"/>
    <property type="evidence" value="ECO:0007669"/>
    <property type="project" value="InterPro"/>
</dbReference>
<keyword evidence="1" id="KW-0812">Transmembrane</keyword>
<sequence length="486" mass="52749">MSASLAEYDFAEENAGSLAEKLNGGKVMPFGIKDKIGYALGDFGTTMMMGVLASFQSIFYTNVLGIDPALVGVILTFTTIVGAFTDVTAGRLVDKSKLGKKGRFHPWVHVMKWPLAITILMCMCPFVAGIPMGGRVAYLFVAAFCYAAMLSAYNMPYGSMAATLSADPDDRTTLSVFRNIGSAFGAGGVGFVLPLIVYTTDAQGNKVLQGNTLFICTIVCCVIAMVLMELMYRLTTERVIVDKQDNVPVKDLLHSLFHNRALLTFLLAEVVIVCATSIISFMTSYMYTSVFNNTQALSIALLFNYATTLLLAPIARKATKRFGKKEAVSTMLLCAAAIYLVIYFLHLSNPWVYLLLTFLATLCFSAFNVMVWAFMGDVVDYHQYISGQREDGTVFSVNMFGRKVAQSLMGIVTGTLLAAVGYKATTSGNTVQSQQVLDGLYMSATLLPGILLALGALILIFLYPLGKKKTDEISATLKEVNKVTVS</sequence>
<dbReference type="RefSeq" id="WP_052177191.1">
    <property type="nucleotide sequence ID" value="NZ_CP007457.1"/>
</dbReference>
<feature type="transmembrane region" description="Helical" evidence="1">
    <location>
        <begin position="404"/>
        <end position="422"/>
    </location>
</feature>
<keyword evidence="1" id="KW-0472">Membrane</keyword>
<dbReference type="STRING" id="1447715.AH67_00970"/>
<dbReference type="AlphaFoldDB" id="A0A0A7I8V7"/>
<accession>A0A0A7I8V7</accession>
<dbReference type="EMBL" id="CP007457">
    <property type="protein sequence ID" value="AIZ15680.1"/>
    <property type="molecule type" value="Genomic_DNA"/>
</dbReference>
<dbReference type="HOGENOM" id="CLU_027408_0_1_11"/>
<reference evidence="2 3" key="1">
    <citation type="journal article" date="2015" name="Genome Announc.">
        <title>Bifidobacterium pseudolongum Strain PV8-2, Isolated from a Stool Sample of an Anemic Kenyan Infant.</title>
        <authorList>
            <person name="Vazquez-Gutierrez P."/>
            <person name="Lacroix C."/>
            <person name="Chassard C."/>
            <person name="Klumpp J."/>
            <person name="Stevens M.J."/>
            <person name="Jans C."/>
        </authorList>
    </citation>
    <scope>NUCLEOTIDE SEQUENCE [LARGE SCALE GENOMIC DNA]</scope>
    <source>
        <strain evidence="2 3">PV8-2</strain>
    </source>
</reference>